<dbReference type="PANTHER" id="PTHR31080">
    <property type="entry name" value="PECTINESTERASE INHIBITOR-LIKE"/>
    <property type="match status" value="1"/>
</dbReference>
<comment type="subcellular location">
    <subcellularLocation>
        <location evidence="1">Secreted</location>
        <location evidence="1">Extracellular space</location>
    </subcellularLocation>
</comment>
<comment type="caution">
    <text evidence="8">The sequence shown here is derived from an EMBL/GenBank/DDBJ whole genome shotgun (WGS) entry which is preliminary data.</text>
</comment>
<evidence type="ECO:0000256" key="4">
    <source>
        <dbReference type="ARBA" id="ARBA00023157"/>
    </source>
</evidence>
<dbReference type="PANTHER" id="PTHR31080:SF87">
    <property type="entry name" value="PECTINESTERASE INHIBITOR 7"/>
    <property type="match status" value="1"/>
</dbReference>
<evidence type="ECO:0000259" key="7">
    <source>
        <dbReference type="SMART" id="SM00856"/>
    </source>
</evidence>
<dbReference type="EMBL" id="SWLB01000017">
    <property type="protein sequence ID" value="KAF3327130.1"/>
    <property type="molecule type" value="Genomic_DNA"/>
</dbReference>
<organism evidence="8 9">
    <name type="scientific">Carex littledalei</name>
    <dbReference type="NCBI Taxonomy" id="544730"/>
    <lineage>
        <taxon>Eukaryota</taxon>
        <taxon>Viridiplantae</taxon>
        <taxon>Streptophyta</taxon>
        <taxon>Embryophyta</taxon>
        <taxon>Tracheophyta</taxon>
        <taxon>Spermatophyta</taxon>
        <taxon>Magnoliopsida</taxon>
        <taxon>Liliopsida</taxon>
        <taxon>Poales</taxon>
        <taxon>Cyperaceae</taxon>
        <taxon>Cyperoideae</taxon>
        <taxon>Cariceae</taxon>
        <taxon>Carex</taxon>
        <taxon>Carex subgen. Euthyceras</taxon>
    </lineage>
</organism>
<dbReference type="GO" id="GO:0005576">
    <property type="term" value="C:extracellular region"/>
    <property type="evidence" value="ECO:0007669"/>
    <property type="project" value="UniProtKB-SubCell"/>
</dbReference>
<sequence length="196" mass="21570">MKQSHSLALLLNLTLLSMAAIHVTAVAPIQSDFIRSSCKATRYPALCVQSLLTYAPSVRHSPRQLAHAALTVSLTRAQSTSAFIKQQFPKPDPARSRQAGAIKDCLDTMKDGVDQLRQSVQEMGHMGRIHTHRFRWHLSNVQTWVSAALTDTNTCLDSLSHNAGPTVRTAVRKRVVEVAQVTSNALALVNRLAPHY</sequence>
<feature type="chain" id="PRO_5032527465" description="Pectinesterase inhibitor domain-containing protein" evidence="6">
    <location>
        <begin position="20"/>
        <end position="196"/>
    </location>
</feature>
<evidence type="ECO:0000256" key="5">
    <source>
        <dbReference type="ARBA" id="ARBA00038471"/>
    </source>
</evidence>
<reference evidence="8" key="1">
    <citation type="submission" date="2020-01" db="EMBL/GenBank/DDBJ databases">
        <title>Genome sequence of Kobresia littledalei, the first chromosome-level genome in the family Cyperaceae.</title>
        <authorList>
            <person name="Qu G."/>
        </authorList>
    </citation>
    <scope>NUCLEOTIDE SEQUENCE</scope>
    <source>
        <strain evidence="8">C.B.Clarke</strain>
        <tissue evidence="8">Leaf</tissue>
    </source>
</reference>
<protein>
    <recommendedName>
        <fullName evidence="7">Pectinesterase inhibitor domain-containing protein</fullName>
    </recommendedName>
</protein>
<accession>A0A833QIF7</accession>
<keyword evidence="9" id="KW-1185">Reference proteome</keyword>
<dbReference type="FunFam" id="1.20.140.40:FF:000006">
    <property type="entry name" value="Pectinesterase inhibitor 3"/>
    <property type="match status" value="1"/>
</dbReference>
<dbReference type="InterPro" id="IPR051955">
    <property type="entry name" value="PME_Inhibitor"/>
</dbReference>
<dbReference type="Proteomes" id="UP000623129">
    <property type="component" value="Unassembled WGS sequence"/>
</dbReference>
<comment type="similarity">
    <text evidence="5">Belongs to the PMEI family.</text>
</comment>
<evidence type="ECO:0000256" key="3">
    <source>
        <dbReference type="ARBA" id="ARBA00022729"/>
    </source>
</evidence>
<dbReference type="NCBIfam" id="TIGR01614">
    <property type="entry name" value="PME_inhib"/>
    <property type="match status" value="1"/>
</dbReference>
<evidence type="ECO:0000256" key="6">
    <source>
        <dbReference type="SAM" id="SignalP"/>
    </source>
</evidence>
<name>A0A833QIF7_9POAL</name>
<gene>
    <name evidence="8" type="ORF">FCM35_KLT07248</name>
</gene>
<dbReference type="Pfam" id="PF04043">
    <property type="entry name" value="PMEI"/>
    <property type="match status" value="1"/>
</dbReference>
<keyword evidence="2" id="KW-0964">Secreted</keyword>
<evidence type="ECO:0000313" key="8">
    <source>
        <dbReference type="EMBL" id="KAF3327130.1"/>
    </source>
</evidence>
<keyword evidence="4" id="KW-1015">Disulfide bond</keyword>
<dbReference type="InterPro" id="IPR006501">
    <property type="entry name" value="Pectinesterase_inhib_dom"/>
</dbReference>
<evidence type="ECO:0000256" key="2">
    <source>
        <dbReference type="ARBA" id="ARBA00022525"/>
    </source>
</evidence>
<dbReference type="Gene3D" id="1.20.140.40">
    <property type="entry name" value="Invertase/pectin methylesterase inhibitor family protein"/>
    <property type="match status" value="1"/>
</dbReference>
<proteinExistence type="inferred from homology"/>
<feature type="signal peptide" evidence="6">
    <location>
        <begin position="1"/>
        <end position="19"/>
    </location>
</feature>
<dbReference type="GO" id="GO:0004857">
    <property type="term" value="F:enzyme inhibitor activity"/>
    <property type="evidence" value="ECO:0007669"/>
    <property type="project" value="InterPro"/>
</dbReference>
<evidence type="ECO:0000256" key="1">
    <source>
        <dbReference type="ARBA" id="ARBA00004239"/>
    </source>
</evidence>
<dbReference type="InterPro" id="IPR035513">
    <property type="entry name" value="Invertase/methylesterase_inhib"/>
</dbReference>
<dbReference type="AlphaFoldDB" id="A0A833QIF7"/>
<dbReference type="CDD" id="cd15798">
    <property type="entry name" value="PMEI-like_3"/>
    <property type="match status" value="1"/>
</dbReference>
<keyword evidence="3 6" id="KW-0732">Signal</keyword>
<dbReference type="OrthoDB" id="1430376at2759"/>
<dbReference type="SMART" id="SM00856">
    <property type="entry name" value="PMEI"/>
    <property type="match status" value="1"/>
</dbReference>
<evidence type="ECO:0000313" key="9">
    <source>
        <dbReference type="Proteomes" id="UP000623129"/>
    </source>
</evidence>
<feature type="domain" description="Pectinesterase inhibitor" evidence="7">
    <location>
        <begin position="29"/>
        <end position="188"/>
    </location>
</feature>
<dbReference type="SUPFAM" id="SSF101148">
    <property type="entry name" value="Plant invertase/pectin methylesterase inhibitor"/>
    <property type="match status" value="1"/>
</dbReference>